<evidence type="ECO:0000256" key="1">
    <source>
        <dbReference type="ARBA" id="ARBA00006242"/>
    </source>
</evidence>
<evidence type="ECO:0000313" key="4">
    <source>
        <dbReference type="Proteomes" id="UP000028828"/>
    </source>
</evidence>
<name>A0A086J5T7_TOXGO</name>
<comment type="caution">
    <text evidence="3">The sequence shown here is derived from an EMBL/GenBank/DDBJ whole genome shotgun (WGS) entry which is preliminary data.</text>
</comment>
<evidence type="ECO:0000313" key="3">
    <source>
        <dbReference type="EMBL" id="KFG27505.1"/>
    </source>
</evidence>
<dbReference type="EMBL" id="AEYI02005369">
    <property type="protein sequence ID" value="KFG27505.1"/>
    <property type="molecule type" value="Genomic_DNA"/>
</dbReference>
<feature type="transmembrane region" description="Helical" evidence="2">
    <location>
        <begin position="90"/>
        <end position="107"/>
    </location>
</feature>
<dbReference type="GO" id="GO:0006412">
    <property type="term" value="P:translation"/>
    <property type="evidence" value="ECO:0007669"/>
    <property type="project" value="InterPro"/>
</dbReference>
<feature type="transmembrane region" description="Helical" evidence="2">
    <location>
        <begin position="128"/>
        <end position="147"/>
    </location>
</feature>
<dbReference type="Pfam" id="PF00318">
    <property type="entry name" value="Ribosomal_S2"/>
    <property type="match status" value="1"/>
</dbReference>
<gene>
    <name evidence="3" type="ORF">TGP89_300700</name>
</gene>
<feature type="transmembrane region" description="Helical" evidence="2">
    <location>
        <begin position="211"/>
        <end position="231"/>
    </location>
</feature>
<protein>
    <submittedName>
        <fullName evidence="3">Putative ribosomal protein S2</fullName>
    </submittedName>
</protein>
<keyword evidence="2" id="KW-0812">Transmembrane</keyword>
<evidence type="ECO:0000256" key="2">
    <source>
        <dbReference type="SAM" id="Phobius"/>
    </source>
</evidence>
<dbReference type="OrthoDB" id="333017at2759"/>
<sequence length="233" mass="28223">MILLKLNSLINIPIYIGSATSYRQKKFINYIYKKYNNKYFFNIFIILKYLSKAYLYLYILSKYNRSLLFLNSSIKNFNLIKSLANLTNNFYINFFYKIDFLFNWIMFKNKLILLKWLKQLYTFYLKYLFNYLPYNLLIKLYYIYINILKKFGGLEYMQKLPENIFICNSYSNYLYKNLNLKNFLIISIVDINNENTLKNISVRIIGNNKSYLAIKFIFNILLTALLHGSLFNK</sequence>
<dbReference type="InterPro" id="IPR001865">
    <property type="entry name" value="Ribosomal_uS2"/>
</dbReference>
<dbReference type="InterPro" id="IPR023591">
    <property type="entry name" value="Ribosomal_uS2_flav_dom_sf"/>
</dbReference>
<dbReference type="GO" id="GO:0003735">
    <property type="term" value="F:structural constituent of ribosome"/>
    <property type="evidence" value="ECO:0007669"/>
    <property type="project" value="InterPro"/>
</dbReference>
<proteinExistence type="inferred from homology"/>
<comment type="similarity">
    <text evidence="1">Belongs to the universal ribosomal protein uS2 family.</text>
</comment>
<dbReference type="Gene3D" id="1.10.287.610">
    <property type="entry name" value="Helix hairpin bin"/>
    <property type="match status" value="1"/>
</dbReference>
<dbReference type="InterPro" id="IPR005706">
    <property type="entry name" value="Ribosomal_uS2_bac/mit/plastid"/>
</dbReference>
<dbReference type="VEuPathDB" id="ToxoDB:TGP89_300700"/>
<dbReference type="Proteomes" id="UP000028828">
    <property type="component" value="Unassembled WGS sequence"/>
</dbReference>
<keyword evidence="2" id="KW-0472">Membrane</keyword>
<dbReference type="GO" id="GO:0015935">
    <property type="term" value="C:small ribosomal subunit"/>
    <property type="evidence" value="ECO:0007669"/>
    <property type="project" value="InterPro"/>
</dbReference>
<keyword evidence="2" id="KW-1133">Transmembrane helix</keyword>
<keyword evidence="3" id="KW-0687">Ribonucleoprotein</keyword>
<keyword evidence="3" id="KW-0689">Ribosomal protein</keyword>
<dbReference type="Gene3D" id="3.40.50.10490">
    <property type="entry name" value="Glucose-6-phosphate isomerase like protein, domain 1"/>
    <property type="match status" value="1"/>
</dbReference>
<accession>A0A086J5T7</accession>
<dbReference type="SUPFAM" id="SSF52313">
    <property type="entry name" value="Ribosomal protein S2"/>
    <property type="match status" value="1"/>
</dbReference>
<reference evidence="3 4" key="1">
    <citation type="submission" date="2014-03" db="EMBL/GenBank/DDBJ databases">
        <authorList>
            <person name="Sibley D."/>
            <person name="Venepally P."/>
            <person name="Karamycheva S."/>
            <person name="Hadjithomas M."/>
            <person name="Khan A."/>
            <person name="Brunk B."/>
            <person name="Roos D."/>
            <person name="Caler E."/>
            <person name="Lorenzi H."/>
        </authorList>
    </citation>
    <scope>NUCLEOTIDE SEQUENCE [LARGE SCALE GENOMIC DNA]</scope>
    <source>
        <strain evidence="4">p89</strain>
    </source>
</reference>
<feature type="transmembrane region" description="Helical" evidence="2">
    <location>
        <begin position="39"/>
        <end position="59"/>
    </location>
</feature>
<dbReference type="AlphaFoldDB" id="A0A086J5T7"/>
<dbReference type="HAMAP" id="MF_00291_B">
    <property type="entry name" value="Ribosomal_uS2_B"/>
    <property type="match status" value="1"/>
</dbReference>
<organism evidence="3 4">
    <name type="scientific">Toxoplasma gondii p89</name>
    <dbReference type="NCBI Taxonomy" id="943119"/>
    <lineage>
        <taxon>Eukaryota</taxon>
        <taxon>Sar</taxon>
        <taxon>Alveolata</taxon>
        <taxon>Apicomplexa</taxon>
        <taxon>Conoidasida</taxon>
        <taxon>Coccidia</taxon>
        <taxon>Eucoccidiorida</taxon>
        <taxon>Eimeriorina</taxon>
        <taxon>Sarcocystidae</taxon>
        <taxon>Toxoplasma</taxon>
    </lineage>
</organism>